<sequence length="101" mass="11018">MAGEDPNLVIVDNYVEGVGSGRKDYGLSLDDQMKQYLSIMDKVCSEAIPSGTIHDALVAFVTDIRTLYGEKSGKLSSISNTLSDTCANFIAQVDEDDQFLY</sequence>
<dbReference type="AlphaFoldDB" id="A0A086ZH88"/>
<dbReference type="eggNOG" id="ENOG5030N6Q">
    <property type="taxonomic scope" value="Bacteria"/>
</dbReference>
<protein>
    <submittedName>
        <fullName evidence="1">Uncharacterized protein</fullName>
    </submittedName>
</protein>
<gene>
    <name evidence="1" type="ORF">BBOH_0694</name>
</gene>
<accession>A0A086ZH88</accession>
<comment type="caution">
    <text evidence="1">The sequence shown here is derived from an EMBL/GenBank/DDBJ whole genome shotgun (WGS) entry which is preliminary data.</text>
</comment>
<evidence type="ECO:0000313" key="1">
    <source>
        <dbReference type="EMBL" id="KFI45888.1"/>
    </source>
</evidence>
<dbReference type="RefSeq" id="WP_033522262.1">
    <property type="nucleotide sequence ID" value="NZ_JDUS01000019.1"/>
</dbReference>
<dbReference type="STRING" id="1437606.BBOH_0694"/>
<proteinExistence type="predicted"/>
<dbReference type="Proteomes" id="UP000029096">
    <property type="component" value="Unassembled WGS sequence"/>
</dbReference>
<evidence type="ECO:0000313" key="2">
    <source>
        <dbReference type="Proteomes" id="UP000029096"/>
    </source>
</evidence>
<organism evidence="1 2">
    <name type="scientific">Bifidobacterium bohemicum DSM 22767</name>
    <dbReference type="NCBI Taxonomy" id="1437606"/>
    <lineage>
        <taxon>Bacteria</taxon>
        <taxon>Bacillati</taxon>
        <taxon>Actinomycetota</taxon>
        <taxon>Actinomycetes</taxon>
        <taxon>Bifidobacteriales</taxon>
        <taxon>Bifidobacteriaceae</taxon>
        <taxon>Bifidobacterium</taxon>
    </lineage>
</organism>
<keyword evidence="2" id="KW-1185">Reference proteome</keyword>
<reference evidence="1 2" key="1">
    <citation type="submission" date="2014-03" db="EMBL/GenBank/DDBJ databases">
        <title>Genomics of Bifidobacteria.</title>
        <authorList>
            <person name="Ventura M."/>
            <person name="Milani C."/>
            <person name="Lugli G.A."/>
        </authorList>
    </citation>
    <scope>NUCLEOTIDE SEQUENCE [LARGE SCALE GENOMIC DNA]</scope>
    <source>
        <strain evidence="1 2">DSM 22767</strain>
    </source>
</reference>
<dbReference type="OrthoDB" id="2064968at2"/>
<name>A0A086ZH88_9BIFI</name>
<dbReference type="EMBL" id="JGYP01000002">
    <property type="protein sequence ID" value="KFI45888.1"/>
    <property type="molecule type" value="Genomic_DNA"/>
</dbReference>